<name>A0A3D8TSL2_BIFLN</name>
<accession>A0A3D8TSL2</accession>
<organism evidence="1 2">
    <name type="scientific">Bifidobacterium longum</name>
    <dbReference type="NCBI Taxonomy" id="216816"/>
    <lineage>
        <taxon>Bacteria</taxon>
        <taxon>Bacillati</taxon>
        <taxon>Actinomycetota</taxon>
        <taxon>Actinomycetes</taxon>
        <taxon>Bifidobacteriales</taxon>
        <taxon>Bifidobacteriaceae</taxon>
        <taxon>Bifidobacterium</taxon>
    </lineage>
</organism>
<dbReference type="EMBL" id="NJNR01000113">
    <property type="protein sequence ID" value="RDX01869.1"/>
    <property type="molecule type" value="Genomic_DNA"/>
</dbReference>
<dbReference type="AlphaFoldDB" id="A0A3D8TSL2"/>
<comment type="caution">
    <text evidence="1">The sequence shown here is derived from an EMBL/GenBank/DDBJ whole genome shotgun (WGS) entry which is preliminary data.</text>
</comment>
<evidence type="ECO:0000313" key="1">
    <source>
        <dbReference type="EMBL" id="RDX01869.1"/>
    </source>
</evidence>
<reference evidence="1 2" key="1">
    <citation type="journal article" date="2017" name="Anaerobe">
        <title>Quantification, isolation and characterization of Bifidobacterium from the vaginal microbiomes of reproductive aged women.</title>
        <authorList>
            <person name="Freitas A.C."/>
            <person name="Hill J.E."/>
        </authorList>
    </citation>
    <scope>NUCLEOTIDE SEQUENCE [LARGE SCALE GENOMIC DNA]</scope>
    <source>
        <strain evidence="1 2">N6D05</strain>
    </source>
</reference>
<dbReference type="Proteomes" id="UP000257074">
    <property type="component" value="Unassembled WGS sequence"/>
</dbReference>
<dbReference type="RefSeq" id="WP_065453369.1">
    <property type="nucleotide sequence ID" value="NZ_CP060588.1"/>
</dbReference>
<gene>
    <name evidence="1" type="ORF">CE169_12025</name>
</gene>
<protein>
    <submittedName>
        <fullName evidence="1">Uncharacterized protein</fullName>
    </submittedName>
</protein>
<proteinExistence type="predicted"/>
<sequence>MGAFTQDFIVQKTNRKKHKPAAMDVPARLWNPDGTPFAGCSSTPADGSVTNAMLAGGITADKLAAGVIPTVPKAAYVADPAGDTPTKAEYVALRDALVTAGLMRPKA</sequence>
<evidence type="ECO:0000313" key="2">
    <source>
        <dbReference type="Proteomes" id="UP000257074"/>
    </source>
</evidence>